<reference evidence="2" key="1">
    <citation type="journal article" date="2024" name="Proc. Natl. Acad. Sci. U.S.A.">
        <title>Extraordinary preservation of gene collinearity over three hundred million years revealed in homosporous lycophytes.</title>
        <authorList>
            <person name="Li C."/>
            <person name="Wickell D."/>
            <person name="Kuo L.Y."/>
            <person name="Chen X."/>
            <person name="Nie B."/>
            <person name="Liao X."/>
            <person name="Peng D."/>
            <person name="Ji J."/>
            <person name="Jenkins J."/>
            <person name="Williams M."/>
            <person name="Shu S."/>
            <person name="Plott C."/>
            <person name="Barry K."/>
            <person name="Rajasekar S."/>
            <person name="Grimwood J."/>
            <person name="Han X."/>
            <person name="Sun S."/>
            <person name="Hou Z."/>
            <person name="He W."/>
            <person name="Dai G."/>
            <person name="Sun C."/>
            <person name="Schmutz J."/>
            <person name="Leebens-Mack J.H."/>
            <person name="Li F.W."/>
            <person name="Wang L."/>
        </authorList>
    </citation>
    <scope>NUCLEOTIDE SEQUENCE [LARGE SCALE GENOMIC DNA]</scope>
    <source>
        <strain evidence="2">cv. PW_Plant_1</strain>
    </source>
</reference>
<organism evidence="1 2">
    <name type="scientific">Diphasiastrum complanatum</name>
    <name type="common">Issler's clubmoss</name>
    <name type="synonym">Lycopodium complanatum</name>
    <dbReference type="NCBI Taxonomy" id="34168"/>
    <lineage>
        <taxon>Eukaryota</taxon>
        <taxon>Viridiplantae</taxon>
        <taxon>Streptophyta</taxon>
        <taxon>Embryophyta</taxon>
        <taxon>Tracheophyta</taxon>
        <taxon>Lycopodiopsida</taxon>
        <taxon>Lycopodiales</taxon>
        <taxon>Lycopodiaceae</taxon>
        <taxon>Lycopodioideae</taxon>
        <taxon>Diphasiastrum</taxon>
    </lineage>
</organism>
<dbReference type="EMBL" id="CM055102">
    <property type="protein sequence ID" value="KAJ7539846.1"/>
    <property type="molecule type" value="Genomic_DNA"/>
</dbReference>
<name>A0ACC2CCT5_DIPCM</name>
<protein>
    <submittedName>
        <fullName evidence="1">Uncharacterized protein</fullName>
    </submittedName>
</protein>
<comment type="caution">
    <text evidence="1">The sequence shown here is derived from an EMBL/GenBank/DDBJ whole genome shotgun (WGS) entry which is preliminary data.</text>
</comment>
<evidence type="ECO:0000313" key="1">
    <source>
        <dbReference type="EMBL" id="KAJ7539846.1"/>
    </source>
</evidence>
<gene>
    <name evidence="1" type="ORF">O6H91_11G111600</name>
</gene>
<accession>A0ACC2CCT5</accession>
<sequence length="102" mass="11580">MVADGLGRTSMVLTSGQCQASNVLSRLLGCLVLCTVVFSSLLLFCGELSSQRLLAQGHTKYVYYCSHYSEFIYSYAYIPNLFKKFKHMSAYNYQHSAHYIEI</sequence>
<evidence type="ECO:0000313" key="2">
    <source>
        <dbReference type="Proteomes" id="UP001162992"/>
    </source>
</evidence>
<dbReference type="Proteomes" id="UP001162992">
    <property type="component" value="Chromosome 11"/>
</dbReference>
<keyword evidence="2" id="KW-1185">Reference proteome</keyword>
<proteinExistence type="predicted"/>